<keyword evidence="6" id="KW-1185">Reference proteome</keyword>
<keyword evidence="2 3" id="KW-0175">Coiled coil</keyword>
<dbReference type="RefSeq" id="WP_015183233.1">
    <property type="nucleotide sequence ID" value="NC_019738.1"/>
</dbReference>
<dbReference type="HOGENOM" id="CLU_054205_0_0_3"/>
<keyword evidence="4" id="KW-1133">Transmembrane helix</keyword>
<evidence type="ECO:0000256" key="3">
    <source>
        <dbReference type="SAM" id="Coils"/>
    </source>
</evidence>
<evidence type="ECO:0000313" key="5">
    <source>
        <dbReference type="EMBL" id="AFZ19090.1"/>
    </source>
</evidence>
<dbReference type="PANTHER" id="PTHR32347:SF23">
    <property type="entry name" value="BLL5650 PROTEIN"/>
    <property type="match status" value="1"/>
</dbReference>
<dbReference type="InterPro" id="IPR030190">
    <property type="entry name" value="MacA_alpha-hairpin_sf"/>
</dbReference>
<protein>
    <recommendedName>
        <fullName evidence="7">Multidrug resistance efflux pump</fullName>
    </recommendedName>
</protein>
<accession>K9WFD3</accession>
<dbReference type="EMBL" id="CP003630">
    <property type="protein sequence ID" value="AFZ19090.1"/>
    <property type="molecule type" value="Genomic_DNA"/>
</dbReference>
<dbReference type="Gene3D" id="6.10.140.1990">
    <property type="match status" value="1"/>
</dbReference>
<dbReference type="GO" id="GO:1990961">
    <property type="term" value="P:xenobiotic detoxification by transmembrane export across the plasma membrane"/>
    <property type="evidence" value="ECO:0007669"/>
    <property type="project" value="InterPro"/>
</dbReference>
<dbReference type="InterPro" id="IPR050465">
    <property type="entry name" value="UPF0194_transport"/>
</dbReference>
<evidence type="ECO:0008006" key="7">
    <source>
        <dbReference type="Google" id="ProtNLM"/>
    </source>
</evidence>
<dbReference type="SUPFAM" id="SSF56954">
    <property type="entry name" value="Outer membrane efflux proteins (OEP)"/>
    <property type="match status" value="1"/>
</dbReference>
<dbReference type="PANTHER" id="PTHR32347">
    <property type="entry name" value="EFFLUX SYSTEM COMPONENT YKNX-RELATED"/>
    <property type="match status" value="1"/>
</dbReference>
<feature type="transmembrane region" description="Helical" evidence="4">
    <location>
        <begin position="20"/>
        <end position="40"/>
    </location>
</feature>
<dbReference type="AlphaFoldDB" id="K9WFD3"/>
<sequence length="410" mass="45262">MQGQPTSPLTDDLVAPRSLIANLLIFFVSAGLIALSARLLHTRITSVISRDAVINGTLININAPEEGTVTDLPLKTGEALTKDKTIVTLKNDRVSQLQVQGIQSRINEQQAQLDRAKAQLDRQKALLQTLLEDQQNQYRLEISEAQDSVAQVESQLKAAQARYRIAQSSYNRSNFLRKEGALAQTQLDTATRELEESKQDVATLESRLKAIRTSQNATQLGLSLSRSRTNYDPKIRLQELQLQIADQRKAIATLEQNIKDAKAELIQAKTDTQRQEKVLVKVPTSGVVWRLSAQIGQYVQQGATLGQVLDCSRRWVDVFVDEQAVRSIQPGTLATIKLYGSDSEVLQGRVSMIRSGLGRLAAGEDVAVPITPNMPRNSQVRVDLESGSAQGESNLMCYVGYTGRVTFKVQ</sequence>
<evidence type="ECO:0000256" key="1">
    <source>
        <dbReference type="ARBA" id="ARBA00004196"/>
    </source>
</evidence>
<proteinExistence type="predicted"/>
<evidence type="ECO:0000256" key="4">
    <source>
        <dbReference type="SAM" id="Phobius"/>
    </source>
</evidence>
<comment type="subcellular location">
    <subcellularLocation>
        <location evidence="1">Cell envelope</location>
    </subcellularLocation>
</comment>
<dbReference type="GO" id="GO:0030313">
    <property type="term" value="C:cell envelope"/>
    <property type="evidence" value="ECO:0007669"/>
    <property type="project" value="UniProtKB-SubCell"/>
</dbReference>
<dbReference type="GO" id="GO:0019898">
    <property type="term" value="C:extrinsic component of membrane"/>
    <property type="evidence" value="ECO:0007669"/>
    <property type="project" value="InterPro"/>
</dbReference>
<dbReference type="STRING" id="1173027.Mic7113_3358"/>
<dbReference type="KEGG" id="mic:Mic7113_3358"/>
<dbReference type="Proteomes" id="UP000010471">
    <property type="component" value="Chromosome"/>
</dbReference>
<evidence type="ECO:0000313" key="6">
    <source>
        <dbReference type="Proteomes" id="UP000010471"/>
    </source>
</evidence>
<keyword evidence="4" id="KW-0812">Transmembrane</keyword>
<feature type="coiled-coil region" evidence="3">
    <location>
        <begin position="99"/>
        <end position="278"/>
    </location>
</feature>
<gene>
    <name evidence="5" type="ORF">Mic7113_3358</name>
</gene>
<dbReference type="OrthoDB" id="505354at2"/>
<keyword evidence="4" id="KW-0472">Membrane</keyword>
<dbReference type="Gene3D" id="2.40.30.170">
    <property type="match status" value="1"/>
</dbReference>
<reference evidence="5 6" key="1">
    <citation type="submission" date="2012-06" db="EMBL/GenBank/DDBJ databases">
        <title>Finished chromosome of genome of Microcoleus sp. PCC 7113.</title>
        <authorList>
            <consortium name="US DOE Joint Genome Institute"/>
            <person name="Gugger M."/>
            <person name="Coursin T."/>
            <person name="Rippka R."/>
            <person name="Tandeau De Marsac N."/>
            <person name="Huntemann M."/>
            <person name="Wei C.-L."/>
            <person name="Han J."/>
            <person name="Detter J.C."/>
            <person name="Han C."/>
            <person name="Tapia R."/>
            <person name="Chen A."/>
            <person name="Kyrpides N."/>
            <person name="Mavromatis K."/>
            <person name="Markowitz V."/>
            <person name="Szeto E."/>
            <person name="Ivanova N."/>
            <person name="Pagani I."/>
            <person name="Pati A."/>
            <person name="Goodwin L."/>
            <person name="Nordberg H.P."/>
            <person name="Cantor M.N."/>
            <person name="Hua S.X."/>
            <person name="Woyke T."/>
            <person name="Kerfeld C.A."/>
        </authorList>
    </citation>
    <scope>NUCLEOTIDE SEQUENCE [LARGE SCALE GENOMIC DNA]</scope>
    <source>
        <strain evidence="5 6">PCC 7113</strain>
    </source>
</reference>
<evidence type="ECO:0000256" key="2">
    <source>
        <dbReference type="ARBA" id="ARBA00023054"/>
    </source>
</evidence>
<dbReference type="GO" id="GO:1990195">
    <property type="term" value="C:macrolide transmembrane transporter complex"/>
    <property type="evidence" value="ECO:0007669"/>
    <property type="project" value="InterPro"/>
</dbReference>
<organism evidence="5 6">
    <name type="scientific">Allocoleopsis franciscana PCC 7113</name>
    <dbReference type="NCBI Taxonomy" id="1173027"/>
    <lineage>
        <taxon>Bacteria</taxon>
        <taxon>Bacillati</taxon>
        <taxon>Cyanobacteriota</taxon>
        <taxon>Cyanophyceae</taxon>
        <taxon>Coleofasciculales</taxon>
        <taxon>Coleofasciculaceae</taxon>
        <taxon>Allocoleopsis</taxon>
        <taxon>Allocoleopsis franciscana</taxon>
    </lineage>
</organism>
<name>K9WFD3_9CYAN</name>
<dbReference type="eggNOG" id="COG1566">
    <property type="taxonomic scope" value="Bacteria"/>
</dbReference>